<comment type="subcellular location">
    <subcellularLocation>
        <location evidence="2">Cell membrane</location>
        <topology evidence="2">Multi-pass membrane protein</topology>
    </subcellularLocation>
</comment>
<feature type="domain" description="Histidine kinase" evidence="17">
    <location>
        <begin position="603"/>
        <end position="827"/>
    </location>
</feature>
<feature type="transmembrane region" description="Helical" evidence="16">
    <location>
        <begin position="12"/>
        <end position="30"/>
    </location>
</feature>
<dbReference type="AlphaFoldDB" id="A0A1F6GQG9"/>
<dbReference type="PROSITE" id="PS50112">
    <property type="entry name" value="PAS"/>
    <property type="match status" value="2"/>
</dbReference>
<keyword evidence="8" id="KW-0547">Nucleotide-binding</keyword>
<comment type="catalytic activity">
    <reaction evidence="1">
        <text>ATP + protein L-histidine = ADP + protein N-phospho-L-histidine.</text>
        <dbReference type="EC" id="2.7.13.3"/>
    </reaction>
</comment>
<dbReference type="Pfam" id="PF00989">
    <property type="entry name" value="PAS"/>
    <property type="match status" value="1"/>
</dbReference>
<evidence type="ECO:0000256" key="11">
    <source>
        <dbReference type="ARBA" id="ARBA00022989"/>
    </source>
</evidence>
<evidence type="ECO:0000256" key="15">
    <source>
        <dbReference type="PROSITE-ProRule" id="PRU00169"/>
    </source>
</evidence>
<evidence type="ECO:0000313" key="21">
    <source>
        <dbReference type="EMBL" id="OGH00374.1"/>
    </source>
</evidence>
<dbReference type="SMART" id="SM00388">
    <property type="entry name" value="HisKA"/>
    <property type="match status" value="1"/>
</dbReference>
<dbReference type="InterPro" id="IPR000700">
    <property type="entry name" value="PAS-assoc_C"/>
</dbReference>
<reference evidence="21 22" key="1">
    <citation type="journal article" date="2016" name="Nat. Commun.">
        <title>Thousands of microbial genomes shed light on interconnected biogeochemical processes in an aquifer system.</title>
        <authorList>
            <person name="Anantharaman K."/>
            <person name="Brown C.T."/>
            <person name="Hug L.A."/>
            <person name="Sharon I."/>
            <person name="Castelle C.J."/>
            <person name="Probst A.J."/>
            <person name="Thomas B.C."/>
            <person name="Singh A."/>
            <person name="Wilkins M.J."/>
            <person name="Karaoz U."/>
            <person name="Brodie E.L."/>
            <person name="Williams K.H."/>
            <person name="Hubbard S.S."/>
            <person name="Banfield J.F."/>
        </authorList>
    </citation>
    <scope>NUCLEOTIDE SEQUENCE [LARGE SCALE GENOMIC DNA]</scope>
</reference>
<keyword evidence="5 15" id="KW-0597">Phosphoprotein</keyword>
<dbReference type="SUPFAM" id="SSF55874">
    <property type="entry name" value="ATPase domain of HSP90 chaperone/DNA topoisomerase II/histidine kinase"/>
    <property type="match status" value="1"/>
</dbReference>
<dbReference type="Gene3D" id="3.40.50.2300">
    <property type="match status" value="1"/>
</dbReference>
<dbReference type="Pfam" id="PF02518">
    <property type="entry name" value="HATPase_c"/>
    <property type="match status" value="1"/>
</dbReference>
<dbReference type="PANTHER" id="PTHR43047">
    <property type="entry name" value="TWO-COMPONENT HISTIDINE PROTEIN KINASE"/>
    <property type="match status" value="1"/>
</dbReference>
<evidence type="ECO:0000256" key="4">
    <source>
        <dbReference type="ARBA" id="ARBA00022475"/>
    </source>
</evidence>
<evidence type="ECO:0000256" key="2">
    <source>
        <dbReference type="ARBA" id="ARBA00004651"/>
    </source>
</evidence>
<sequence>MPGFLGYFWSNLVPYLLLLSLFHAGLYHYLAYLNKSELQEQVATQVHLQQAAIAKDLKMMTSDLLYLSAQHDLHRFILEQTPLRRDLSLPELLTFMEAKRIYSRLVLLDTAGKIVLDLGFDEAKSQEVQINQNPSGGPAEPEFLQTLKLKKGQIYLSRDPDGSKALFFGTPLYAEDNPMAGALVLYYSHEILMTDLAAHSARLPGRFMLLDALDQPLMIGGMGHEKEDQLPLDLANELPQLMMIDEGQRWISEDLLTLASVKLTQVVGPTRLTAGPRAALETLRVVSYITHEEVHQTTGHQEDYVVYSFLAFALAVGFLAFLLSRSRALQDLSRQEVEAQRRLTAELLDGVPVSIFLKDPHGCYRMCNEEMGRFLGHSPDEVLGLTPADLLPKEEALAIMLSDAAALTRNKSELEEMTFVRQGKRVDLIVGKKRVLSQTGEPMILGFVLDLTAQKQAERQATRLRQAVDQSPVAVMITSPLGEIEYVNPAFTYTTGYSQEEVLGQNPRLLRSNQHRPQVYEELWNRLSGGTTWQGELQNRRKDGSLYWALSSISPVFGPQGDLQNLLMIQEDITKQKEQARELILAKQEAESASRAKSEFLANMSHEIRTPLNAVLGYAELLETLVEGSRERGYLASVRHAGRGLLQLINDILDLSKIEAGQFNLEPSPVSLGQLLSEVGAIFTLSLEDKGLKLVQTIDPSLPPLLLLDEIRLRQVFLNLIGNAIKFTDQGEVRVSVCPCETTGGGAETVDLLIRVQDTGVGVAEEAKQRIFEAFAQQEGQDSRKYGGTGLGLAISQKLVRLMGGRLELESQVGQGSTFTVCLPGVRVVPTHTQTRKENLPLDITFAPAKLLVIDDDLETLELIRLTLSGHGLELLTAPGGNSGLELVRREQPDLVLLDLKMADLDGLATFEALQKDPSTAGVPVLLVTASTQGPGVENWQALGFAGLMRKPLLRNDLLEGLAKFLAPVGKTDVLTLSDKAKGELPRVLAALEGELAREFARVSASKVFEEIEAFGAKLAKWGQETEILELTRLGTALVAQAQGFDLTMIQSSFKAFPKLVQKLKEANGF</sequence>
<dbReference type="InterPro" id="IPR036890">
    <property type="entry name" value="HATPase_C_sf"/>
</dbReference>
<evidence type="ECO:0000256" key="5">
    <source>
        <dbReference type="ARBA" id="ARBA00022553"/>
    </source>
</evidence>
<dbReference type="SMART" id="SM00448">
    <property type="entry name" value="REC"/>
    <property type="match status" value="1"/>
</dbReference>
<feature type="domain" description="Response regulatory" evidence="18">
    <location>
        <begin position="850"/>
        <end position="966"/>
    </location>
</feature>
<dbReference type="GO" id="GO:0005524">
    <property type="term" value="F:ATP binding"/>
    <property type="evidence" value="ECO:0007669"/>
    <property type="project" value="UniProtKB-KW"/>
</dbReference>
<evidence type="ECO:0000256" key="14">
    <source>
        <dbReference type="ARBA" id="ARBA00023306"/>
    </source>
</evidence>
<evidence type="ECO:0000256" key="1">
    <source>
        <dbReference type="ARBA" id="ARBA00000085"/>
    </source>
</evidence>
<keyword evidence="4" id="KW-1003">Cell membrane</keyword>
<dbReference type="SUPFAM" id="SSF55785">
    <property type="entry name" value="PYP-like sensor domain (PAS domain)"/>
    <property type="match status" value="2"/>
</dbReference>
<dbReference type="InterPro" id="IPR035965">
    <property type="entry name" value="PAS-like_dom_sf"/>
</dbReference>
<dbReference type="EMBL" id="MFNF01000046">
    <property type="protein sequence ID" value="OGH00374.1"/>
    <property type="molecule type" value="Genomic_DNA"/>
</dbReference>
<dbReference type="InterPro" id="IPR036097">
    <property type="entry name" value="HisK_dim/P_sf"/>
</dbReference>
<dbReference type="InterPro" id="IPR004358">
    <property type="entry name" value="Sig_transdc_His_kin-like_C"/>
</dbReference>
<gene>
    <name evidence="21" type="ORF">A2557_09250</name>
</gene>
<dbReference type="Pfam" id="PF13426">
    <property type="entry name" value="PAS_9"/>
    <property type="match status" value="1"/>
</dbReference>
<dbReference type="InterPro" id="IPR003594">
    <property type="entry name" value="HATPase_dom"/>
</dbReference>
<keyword evidence="12" id="KW-0902">Two-component regulatory system</keyword>
<accession>A0A1F6GQG9</accession>
<evidence type="ECO:0000256" key="6">
    <source>
        <dbReference type="ARBA" id="ARBA00022679"/>
    </source>
</evidence>
<comment type="caution">
    <text evidence="21">The sequence shown here is derived from an EMBL/GenBank/DDBJ whole genome shotgun (WGS) entry which is preliminary data.</text>
</comment>
<feature type="domain" description="PAS" evidence="19">
    <location>
        <begin position="460"/>
        <end position="506"/>
    </location>
</feature>
<dbReference type="InterPro" id="IPR001610">
    <property type="entry name" value="PAC"/>
</dbReference>
<dbReference type="FunFam" id="3.30.565.10:FF:000010">
    <property type="entry name" value="Sensor histidine kinase RcsC"/>
    <property type="match status" value="1"/>
</dbReference>
<evidence type="ECO:0000259" key="18">
    <source>
        <dbReference type="PROSITE" id="PS50110"/>
    </source>
</evidence>
<proteinExistence type="predicted"/>
<evidence type="ECO:0000259" key="20">
    <source>
        <dbReference type="PROSITE" id="PS50113"/>
    </source>
</evidence>
<keyword evidence="7 16" id="KW-0812">Transmembrane</keyword>
<dbReference type="CDD" id="cd16922">
    <property type="entry name" value="HATPase_EvgS-ArcB-TorS-like"/>
    <property type="match status" value="1"/>
</dbReference>
<dbReference type="SUPFAM" id="SSF52172">
    <property type="entry name" value="CheY-like"/>
    <property type="match status" value="1"/>
</dbReference>
<dbReference type="PRINTS" id="PR00344">
    <property type="entry name" value="BCTRLSENSOR"/>
</dbReference>
<evidence type="ECO:0000256" key="13">
    <source>
        <dbReference type="ARBA" id="ARBA00023136"/>
    </source>
</evidence>
<dbReference type="InterPro" id="IPR003661">
    <property type="entry name" value="HisK_dim/P_dom"/>
</dbReference>
<evidence type="ECO:0000259" key="17">
    <source>
        <dbReference type="PROSITE" id="PS50109"/>
    </source>
</evidence>
<evidence type="ECO:0000259" key="19">
    <source>
        <dbReference type="PROSITE" id="PS50112"/>
    </source>
</evidence>
<feature type="domain" description="PAC" evidence="20">
    <location>
        <begin position="533"/>
        <end position="585"/>
    </location>
</feature>
<dbReference type="InterPro" id="IPR011006">
    <property type="entry name" value="CheY-like_superfamily"/>
</dbReference>
<dbReference type="SUPFAM" id="SSF103190">
    <property type="entry name" value="Sensory domain-like"/>
    <property type="match status" value="1"/>
</dbReference>
<dbReference type="Gene3D" id="3.30.450.20">
    <property type="entry name" value="PAS domain"/>
    <property type="match status" value="2"/>
</dbReference>
<dbReference type="Pfam" id="PF00512">
    <property type="entry name" value="HisKA"/>
    <property type="match status" value="1"/>
</dbReference>
<dbReference type="Proteomes" id="UP000177583">
    <property type="component" value="Unassembled WGS sequence"/>
</dbReference>
<dbReference type="InterPro" id="IPR005467">
    <property type="entry name" value="His_kinase_dom"/>
</dbReference>
<keyword evidence="10" id="KW-0067">ATP-binding</keyword>
<organism evidence="21 22">
    <name type="scientific">Candidatus Lambdaproteobacteria bacterium RIFOXYD2_FULL_56_26</name>
    <dbReference type="NCBI Taxonomy" id="1817773"/>
    <lineage>
        <taxon>Bacteria</taxon>
        <taxon>Pseudomonadati</taxon>
        <taxon>Pseudomonadota</taxon>
        <taxon>Candidatus Lambdaproteobacteria</taxon>
    </lineage>
</organism>
<dbReference type="CDD" id="cd00130">
    <property type="entry name" value="PAS"/>
    <property type="match status" value="2"/>
</dbReference>
<feature type="modified residue" description="4-aspartylphosphate" evidence="15">
    <location>
        <position position="899"/>
    </location>
</feature>
<dbReference type="GO" id="GO:0006355">
    <property type="term" value="P:regulation of DNA-templated transcription"/>
    <property type="evidence" value="ECO:0007669"/>
    <property type="project" value="InterPro"/>
</dbReference>
<keyword evidence="11 16" id="KW-1133">Transmembrane helix</keyword>
<dbReference type="SMART" id="SM00086">
    <property type="entry name" value="PAC"/>
    <property type="match status" value="1"/>
</dbReference>
<dbReference type="CDD" id="cd00082">
    <property type="entry name" value="HisKA"/>
    <property type="match status" value="1"/>
</dbReference>
<evidence type="ECO:0000256" key="9">
    <source>
        <dbReference type="ARBA" id="ARBA00022777"/>
    </source>
</evidence>
<dbReference type="InterPro" id="IPR029151">
    <property type="entry name" value="Sensor-like_sf"/>
</dbReference>
<dbReference type="SMART" id="SM00387">
    <property type="entry name" value="HATPase_c"/>
    <property type="match status" value="1"/>
</dbReference>
<feature type="domain" description="PAS" evidence="19">
    <location>
        <begin position="340"/>
        <end position="384"/>
    </location>
</feature>
<dbReference type="PROSITE" id="PS50110">
    <property type="entry name" value="RESPONSE_REGULATORY"/>
    <property type="match status" value="1"/>
</dbReference>
<evidence type="ECO:0000256" key="10">
    <source>
        <dbReference type="ARBA" id="ARBA00022840"/>
    </source>
</evidence>
<dbReference type="GO" id="GO:0000155">
    <property type="term" value="F:phosphorelay sensor kinase activity"/>
    <property type="evidence" value="ECO:0007669"/>
    <property type="project" value="InterPro"/>
</dbReference>
<dbReference type="PROSITE" id="PS50113">
    <property type="entry name" value="PAC"/>
    <property type="match status" value="1"/>
</dbReference>
<dbReference type="InterPro" id="IPR013767">
    <property type="entry name" value="PAS_fold"/>
</dbReference>
<evidence type="ECO:0000313" key="22">
    <source>
        <dbReference type="Proteomes" id="UP000177583"/>
    </source>
</evidence>
<dbReference type="Gene3D" id="3.30.565.10">
    <property type="entry name" value="Histidine kinase-like ATPase, C-terminal domain"/>
    <property type="match status" value="1"/>
</dbReference>
<keyword evidence="14" id="KW-0131">Cell cycle</keyword>
<keyword evidence="6" id="KW-0808">Transferase</keyword>
<name>A0A1F6GQG9_9PROT</name>
<dbReference type="InterPro" id="IPR001789">
    <property type="entry name" value="Sig_transdc_resp-reg_receiver"/>
</dbReference>
<dbReference type="PROSITE" id="PS50109">
    <property type="entry name" value="HIS_KIN"/>
    <property type="match status" value="1"/>
</dbReference>
<dbReference type="NCBIfam" id="TIGR00229">
    <property type="entry name" value="sensory_box"/>
    <property type="match status" value="2"/>
</dbReference>
<evidence type="ECO:0000256" key="8">
    <source>
        <dbReference type="ARBA" id="ARBA00022741"/>
    </source>
</evidence>
<evidence type="ECO:0000256" key="3">
    <source>
        <dbReference type="ARBA" id="ARBA00012438"/>
    </source>
</evidence>
<protein>
    <recommendedName>
        <fullName evidence="3">histidine kinase</fullName>
        <ecNumber evidence="3">2.7.13.3</ecNumber>
    </recommendedName>
</protein>
<evidence type="ECO:0000256" key="7">
    <source>
        <dbReference type="ARBA" id="ARBA00022692"/>
    </source>
</evidence>
<dbReference type="EC" id="2.7.13.3" evidence="3"/>
<dbReference type="FunFam" id="1.10.287.130:FF:000038">
    <property type="entry name" value="Sensory transduction histidine kinase"/>
    <property type="match status" value="1"/>
</dbReference>
<dbReference type="PANTHER" id="PTHR43047:SF64">
    <property type="entry name" value="HISTIDINE KINASE CONTAINING CHEY-HOMOLOGOUS RECEIVER DOMAIN AND PAS DOMAIN-RELATED"/>
    <property type="match status" value="1"/>
</dbReference>
<dbReference type="SUPFAM" id="SSF47384">
    <property type="entry name" value="Homodimeric domain of signal transducing histidine kinase"/>
    <property type="match status" value="1"/>
</dbReference>
<dbReference type="Gene3D" id="1.10.287.130">
    <property type="match status" value="1"/>
</dbReference>
<dbReference type="SMART" id="SM00091">
    <property type="entry name" value="PAS"/>
    <property type="match status" value="2"/>
</dbReference>
<feature type="transmembrane region" description="Helical" evidence="16">
    <location>
        <begin position="304"/>
        <end position="323"/>
    </location>
</feature>
<dbReference type="InterPro" id="IPR000014">
    <property type="entry name" value="PAS"/>
</dbReference>
<keyword evidence="13 16" id="KW-0472">Membrane</keyword>
<dbReference type="Pfam" id="PF00072">
    <property type="entry name" value="Response_reg"/>
    <property type="match status" value="1"/>
</dbReference>
<keyword evidence="9" id="KW-0418">Kinase</keyword>
<dbReference type="GO" id="GO:0005886">
    <property type="term" value="C:plasma membrane"/>
    <property type="evidence" value="ECO:0007669"/>
    <property type="project" value="UniProtKB-SubCell"/>
</dbReference>
<evidence type="ECO:0000256" key="16">
    <source>
        <dbReference type="SAM" id="Phobius"/>
    </source>
</evidence>
<evidence type="ECO:0000256" key="12">
    <source>
        <dbReference type="ARBA" id="ARBA00023012"/>
    </source>
</evidence>